<evidence type="ECO:0000256" key="6">
    <source>
        <dbReference type="ARBA" id="ARBA00023136"/>
    </source>
</evidence>
<keyword evidence="2" id="KW-0328">Glycosyltransferase</keyword>
<gene>
    <name evidence="9" type="ORF">MNBD_GAMMA03-5</name>
</gene>
<dbReference type="InterPro" id="IPR029044">
    <property type="entry name" value="Nucleotide-diphossugar_trans"/>
</dbReference>
<feature type="transmembrane region" description="Helical" evidence="7">
    <location>
        <begin position="226"/>
        <end position="251"/>
    </location>
</feature>
<evidence type="ECO:0000313" key="9">
    <source>
        <dbReference type="EMBL" id="VAW49248.1"/>
    </source>
</evidence>
<keyword evidence="6 7" id="KW-0472">Membrane</keyword>
<comment type="subcellular location">
    <subcellularLocation>
        <location evidence="1">Membrane</location>
        <topology evidence="1">Multi-pass membrane protein</topology>
    </subcellularLocation>
</comment>
<dbReference type="Pfam" id="PF00535">
    <property type="entry name" value="Glycos_transf_2"/>
    <property type="match status" value="1"/>
</dbReference>
<organism evidence="9">
    <name type="scientific">hydrothermal vent metagenome</name>
    <dbReference type="NCBI Taxonomy" id="652676"/>
    <lineage>
        <taxon>unclassified sequences</taxon>
        <taxon>metagenomes</taxon>
        <taxon>ecological metagenomes</taxon>
    </lineage>
</organism>
<proteinExistence type="predicted"/>
<dbReference type="SUPFAM" id="SSF53448">
    <property type="entry name" value="Nucleotide-diphospho-sugar transferases"/>
    <property type="match status" value="1"/>
</dbReference>
<sequence length="317" mass="36439">MKELKEKVLVSIIIPCFNEKHNIQIIIKEIIKLNLNKDIEIVFVDDGSEDGSWKEITKARKSIKEINISALKFTRNFGKEAALESGLKHCSGDVIITMDCDLQHPVSLISEMISKWQRNTDIHIINAVKESRQNEGFFKRIMVYMYYFILNISTGLDLKNHSDFKLMDRVVLDEYLKLHENNQFYRGLTQWLGFESLEVKFTPNNRIYDSDSWSLSSLFKYAKGSILSFSYIPLKLITWLGLISFIFSIAITADTVIKKLRGLSAEGFPTVILLQLGIGSLVLFSLGIIGEYLSEIYKEIKNRPTYVLSKKFVGKQK</sequence>
<dbReference type="CDD" id="cd04187">
    <property type="entry name" value="DPM1_like_bac"/>
    <property type="match status" value="1"/>
</dbReference>
<evidence type="ECO:0000256" key="1">
    <source>
        <dbReference type="ARBA" id="ARBA00004141"/>
    </source>
</evidence>
<accession>A0A3B0VZY9</accession>
<protein>
    <submittedName>
        <fullName evidence="9">Glycosyltransferase</fullName>
    </submittedName>
</protein>
<dbReference type="Gene3D" id="3.90.550.10">
    <property type="entry name" value="Spore Coat Polysaccharide Biosynthesis Protein SpsA, Chain A"/>
    <property type="match status" value="1"/>
</dbReference>
<evidence type="ECO:0000259" key="8">
    <source>
        <dbReference type="Pfam" id="PF00535"/>
    </source>
</evidence>
<keyword evidence="3 9" id="KW-0808">Transferase</keyword>
<keyword evidence="5 7" id="KW-1133">Transmembrane helix</keyword>
<evidence type="ECO:0000256" key="7">
    <source>
        <dbReference type="SAM" id="Phobius"/>
    </source>
</evidence>
<feature type="transmembrane region" description="Helical" evidence="7">
    <location>
        <begin position="271"/>
        <end position="293"/>
    </location>
</feature>
<dbReference type="AlphaFoldDB" id="A0A3B0VZY9"/>
<evidence type="ECO:0000256" key="4">
    <source>
        <dbReference type="ARBA" id="ARBA00022692"/>
    </source>
</evidence>
<dbReference type="EMBL" id="UOFC01000269">
    <property type="protein sequence ID" value="VAW49248.1"/>
    <property type="molecule type" value="Genomic_DNA"/>
</dbReference>
<dbReference type="InterPro" id="IPR001173">
    <property type="entry name" value="Glyco_trans_2-like"/>
</dbReference>
<evidence type="ECO:0000256" key="5">
    <source>
        <dbReference type="ARBA" id="ARBA00022989"/>
    </source>
</evidence>
<evidence type="ECO:0000256" key="3">
    <source>
        <dbReference type="ARBA" id="ARBA00022679"/>
    </source>
</evidence>
<name>A0A3B0VZY9_9ZZZZ</name>
<keyword evidence="4 7" id="KW-0812">Transmembrane</keyword>
<dbReference type="GO" id="GO:0016757">
    <property type="term" value="F:glycosyltransferase activity"/>
    <property type="evidence" value="ECO:0007669"/>
    <property type="project" value="UniProtKB-KW"/>
</dbReference>
<dbReference type="PANTHER" id="PTHR48090">
    <property type="entry name" value="UNDECAPRENYL-PHOSPHATE 4-DEOXY-4-FORMAMIDO-L-ARABINOSE TRANSFERASE-RELATED"/>
    <property type="match status" value="1"/>
</dbReference>
<dbReference type="GO" id="GO:0005886">
    <property type="term" value="C:plasma membrane"/>
    <property type="evidence" value="ECO:0007669"/>
    <property type="project" value="TreeGrafter"/>
</dbReference>
<dbReference type="InterPro" id="IPR050256">
    <property type="entry name" value="Glycosyltransferase_2"/>
</dbReference>
<evidence type="ECO:0000256" key="2">
    <source>
        <dbReference type="ARBA" id="ARBA00022676"/>
    </source>
</evidence>
<dbReference type="PANTHER" id="PTHR48090:SF1">
    <property type="entry name" value="PROPHAGE BACTOPRENOL GLUCOSYL TRANSFERASE HOMOLOG"/>
    <property type="match status" value="1"/>
</dbReference>
<reference evidence="9" key="1">
    <citation type="submission" date="2018-06" db="EMBL/GenBank/DDBJ databases">
        <authorList>
            <person name="Zhirakovskaya E."/>
        </authorList>
    </citation>
    <scope>NUCLEOTIDE SEQUENCE</scope>
</reference>
<feature type="domain" description="Glycosyltransferase 2-like" evidence="8">
    <location>
        <begin position="11"/>
        <end position="175"/>
    </location>
</feature>